<protein>
    <submittedName>
        <fullName evidence="1">Uncharacterized protein</fullName>
    </submittedName>
</protein>
<dbReference type="RefSeq" id="WP_103203045.1">
    <property type="nucleotide sequence ID" value="NZ_CVTD020000017.1"/>
</dbReference>
<evidence type="ECO:0000313" key="1">
    <source>
        <dbReference type="EMBL" id="CRZ34947.1"/>
    </source>
</evidence>
<gene>
    <name evidence="1" type="ORF">HHT355_1747</name>
</gene>
<proteinExistence type="predicted"/>
<reference evidence="1 2" key="1">
    <citation type="submission" date="2015-06" db="EMBL/GenBank/DDBJ databases">
        <authorList>
            <person name="Wibberg Daniel"/>
        </authorList>
    </citation>
    <scope>NUCLEOTIDE SEQUENCE [LARGE SCALE GENOMIC DNA]</scope>
    <source>
        <strain evidence="1 2">T3/55T</strain>
    </source>
</reference>
<sequence>MKYIKIQTEVMEALEKNKPVYLATLKDDSIALTLDNYVMYRIPQCRFYLNLNKSNTKIIDADKLFGFEMETAWQTGELKRIDDKIIIKIANQNGHAWVNEKLLKYFDKDCKFEIALNKPELSPVKVIENGACAGIVMPYIHKN</sequence>
<keyword evidence="2" id="KW-1185">Reference proteome</keyword>
<dbReference type="Proteomes" id="UP000236497">
    <property type="component" value="Unassembled WGS sequence"/>
</dbReference>
<accession>A0A0H5SHG1</accession>
<organism evidence="1 2">
    <name type="scientific">Herbinix hemicellulosilytica</name>
    <dbReference type="NCBI Taxonomy" id="1564487"/>
    <lineage>
        <taxon>Bacteria</taxon>
        <taxon>Bacillati</taxon>
        <taxon>Bacillota</taxon>
        <taxon>Clostridia</taxon>
        <taxon>Lachnospirales</taxon>
        <taxon>Lachnospiraceae</taxon>
        <taxon>Herbinix</taxon>
    </lineage>
</organism>
<evidence type="ECO:0000313" key="2">
    <source>
        <dbReference type="Proteomes" id="UP000236497"/>
    </source>
</evidence>
<dbReference type="AlphaFoldDB" id="A0A0H5SHG1"/>
<dbReference type="EMBL" id="CVTD020000017">
    <property type="protein sequence ID" value="CRZ34947.1"/>
    <property type="molecule type" value="Genomic_DNA"/>
</dbReference>
<name>A0A0H5SHG1_HERHM</name>